<dbReference type="EMBL" id="JBFAIH010000028">
    <property type="protein sequence ID" value="MEV0367332.1"/>
    <property type="molecule type" value="Genomic_DNA"/>
</dbReference>
<evidence type="ECO:0000313" key="2">
    <source>
        <dbReference type="EMBL" id="MEV0367332.1"/>
    </source>
</evidence>
<accession>A0ABV3FHY6</accession>
<dbReference type="Proteomes" id="UP001551658">
    <property type="component" value="Unassembled WGS sequence"/>
</dbReference>
<keyword evidence="1" id="KW-1133">Transmembrane helix</keyword>
<keyword evidence="1" id="KW-0472">Membrane</keyword>
<reference evidence="2 3" key="1">
    <citation type="submission" date="2024-06" db="EMBL/GenBank/DDBJ databases">
        <title>The Natural Products Discovery Center: Release of the First 8490 Sequenced Strains for Exploring Actinobacteria Biosynthetic Diversity.</title>
        <authorList>
            <person name="Kalkreuter E."/>
            <person name="Kautsar S.A."/>
            <person name="Yang D."/>
            <person name="Bader C.D."/>
            <person name="Teijaro C.N."/>
            <person name="Fluegel L."/>
            <person name="Davis C.M."/>
            <person name="Simpson J.R."/>
            <person name="Lauterbach L."/>
            <person name="Steele A.D."/>
            <person name="Gui C."/>
            <person name="Meng S."/>
            <person name="Li G."/>
            <person name="Viehrig K."/>
            <person name="Ye F."/>
            <person name="Su P."/>
            <person name="Kiefer A.F."/>
            <person name="Nichols A."/>
            <person name="Cepeda A.J."/>
            <person name="Yan W."/>
            <person name="Fan B."/>
            <person name="Jiang Y."/>
            <person name="Adhikari A."/>
            <person name="Zheng C.-J."/>
            <person name="Schuster L."/>
            <person name="Cowan T.M."/>
            <person name="Smanski M.J."/>
            <person name="Chevrette M.G."/>
            <person name="De Carvalho L.P.S."/>
            <person name="Shen B."/>
        </authorList>
    </citation>
    <scope>NUCLEOTIDE SEQUENCE [LARGE SCALE GENOMIC DNA]</scope>
    <source>
        <strain evidence="2 3">NPDC050671</strain>
    </source>
</reference>
<evidence type="ECO:0000313" key="3">
    <source>
        <dbReference type="Proteomes" id="UP001551658"/>
    </source>
</evidence>
<gene>
    <name evidence="2" type="ORF">AB0H72_32050</name>
</gene>
<name>A0ABV3FHY6_9NOCA</name>
<feature type="transmembrane region" description="Helical" evidence="1">
    <location>
        <begin position="20"/>
        <end position="39"/>
    </location>
</feature>
<keyword evidence="1" id="KW-0812">Transmembrane</keyword>
<keyword evidence="3" id="KW-1185">Reference proteome</keyword>
<proteinExistence type="predicted"/>
<sequence length="82" mass="8528">MVDPDLKTPAYQAFGYKQLIIEPFFGGGLVTAGVIPIIANFGVGWLLAGMLALFVGALAAGLLYFGRRPIATSTSEPATVSP</sequence>
<comment type="caution">
    <text evidence="2">The sequence shown here is derived from an EMBL/GenBank/DDBJ whole genome shotgun (WGS) entry which is preliminary data.</text>
</comment>
<organism evidence="2 3">
    <name type="scientific">Nocardia fusca</name>
    <dbReference type="NCBI Taxonomy" id="941183"/>
    <lineage>
        <taxon>Bacteria</taxon>
        <taxon>Bacillati</taxon>
        <taxon>Actinomycetota</taxon>
        <taxon>Actinomycetes</taxon>
        <taxon>Mycobacteriales</taxon>
        <taxon>Nocardiaceae</taxon>
        <taxon>Nocardia</taxon>
    </lineage>
</organism>
<protein>
    <submittedName>
        <fullName evidence="2">Uncharacterized protein</fullName>
    </submittedName>
</protein>
<dbReference type="RefSeq" id="WP_357986702.1">
    <property type="nucleotide sequence ID" value="NZ_JBFAIH010000028.1"/>
</dbReference>
<evidence type="ECO:0000256" key="1">
    <source>
        <dbReference type="SAM" id="Phobius"/>
    </source>
</evidence>
<feature type="transmembrane region" description="Helical" evidence="1">
    <location>
        <begin position="45"/>
        <end position="65"/>
    </location>
</feature>